<dbReference type="SMART" id="SM00175">
    <property type="entry name" value="RAB"/>
    <property type="match status" value="1"/>
</dbReference>
<dbReference type="InterPro" id="IPR027417">
    <property type="entry name" value="P-loop_NTPase"/>
</dbReference>
<dbReference type="InterPro" id="IPR001806">
    <property type="entry name" value="Small_GTPase"/>
</dbReference>
<dbReference type="Proteomes" id="UP000887569">
    <property type="component" value="Unplaced"/>
</dbReference>
<organism evidence="5 6">
    <name type="scientific">Parascaris univalens</name>
    <name type="common">Nematode worm</name>
    <dbReference type="NCBI Taxonomy" id="6257"/>
    <lineage>
        <taxon>Eukaryota</taxon>
        <taxon>Metazoa</taxon>
        <taxon>Ecdysozoa</taxon>
        <taxon>Nematoda</taxon>
        <taxon>Chromadorea</taxon>
        <taxon>Rhabditida</taxon>
        <taxon>Spirurina</taxon>
        <taxon>Ascaridomorpha</taxon>
        <taxon>Ascaridoidea</taxon>
        <taxon>Ascarididae</taxon>
        <taxon>Parascaris</taxon>
    </lineage>
</organism>
<keyword evidence="3" id="KW-0342">GTP-binding</keyword>
<dbReference type="Gene3D" id="3.40.50.300">
    <property type="entry name" value="P-loop containing nucleotide triphosphate hydrolases"/>
    <property type="match status" value="1"/>
</dbReference>
<dbReference type="SMART" id="SM00173">
    <property type="entry name" value="RAS"/>
    <property type="match status" value="1"/>
</dbReference>
<dbReference type="AlphaFoldDB" id="A0A915C0I4"/>
<evidence type="ECO:0000256" key="1">
    <source>
        <dbReference type="ARBA" id="ARBA00006270"/>
    </source>
</evidence>
<dbReference type="PANTHER" id="PTHR47980">
    <property type="entry name" value="LD44762P"/>
    <property type="match status" value="1"/>
</dbReference>
<keyword evidence="4" id="KW-0449">Lipoprotein</keyword>
<protein>
    <submittedName>
        <fullName evidence="6">Uncharacterized protein</fullName>
    </submittedName>
</protein>
<dbReference type="GO" id="GO:0005525">
    <property type="term" value="F:GTP binding"/>
    <property type="evidence" value="ECO:0007669"/>
    <property type="project" value="UniProtKB-KW"/>
</dbReference>
<dbReference type="PROSITE" id="PS51419">
    <property type="entry name" value="RAB"/>
    <property type="match status" value="1"/>
</dbReference>
<dbReference type="WBParaSite" id="PgR072X_g032_t03">
    <property type="protein sequence ID" value="PgR072X_g032_t03"/>
    <property type="gene ID" value="PgR072X_g032"/>
</dbReference>
<keyword evidence="4" id="KW-0636">Prenylation</keyword>
<proteinExistence type="inferred from homology"/>
<reference evidence="6" key="1">
    <citation type="submission" date="2022-11" db="UniProtKB">
        <authorList>
            <consortium name="WormBaseParasite"/>
        </authorList>
    </citation>
    <scope>IDENTIFICATION</scope>
</reference>
<dbReference type="Pfam" id="PF00071">
    <property type="entry name" value="Ras"/>
    <property type="match status" value="1"/>
</dbReference>
<evidence type="ECO:0000313" key="5">
    <source>
        <dbReference type="Proteomes" id="UP000887569"/>
    </source>
</evidence>
<dbReference type="GO" id="GO:0003924">
    <property type="term" value="F:GTPase activity"/>
    <property type="evidence" value="ECO:0007669"/>
    <property type="project" value="InterPro"/>
</dbReference>
<dbReference type="SUPFAM" id="SSF52540">
    <property type="entry name" value="P-loop containing nucleoside triphosphate hydrolases"/>
    <property type="match status" value="1"/>
</dbReference>
<dbReference type="PRINTS" id="PR00449">
    <property type="entry name" value="RASTRNSFRMNG"/>
</dbReference>
<evidence type="ECO:0000256" key="4">
    <source>
        <dbReference type="ARBA" id="ARBA00023289"/>
    </source>
</evidence>
<sequence length="242" mass="27152">MTSKANGVQNHYLITDQPQYARNRFKIAAVGTDRCGKTAFARRLARNIFCEPGTADASEPFRQVFHKKMSDGTCAKVELIDVGMEQLNEHSRTANIIRQRMVIDGSPTSTCTEFVDLRGIFLLYDITDGKSFTELSNIIGDLSHLISPDCEIFLIGCKADRREDRKVSFKDAEDMSLKIGFSLFETSAKSGANCELALTEMLEKVYEKHEEAAGYVCDATEEAEPPPRFNLPHIFCQMWNCG</sequence>
<evidence type="ECO:0000313" key="6">
    <source>
        <dbReference type="WBParaSite" id="PgR072X_g032_t03"/>
    </source>
</evidence>
<dbReference type="InterPro" id="IPR050305">
    <property type="entry name" value="Small_GTPase_Rab"/>
</dbReference>
<comment type="similarity">
    <text evidence="1">Belongs to the small GTPase superfamily. Rab family.</text>
</comment>
<keyword evidence="2" id="KW-0547">Nucleotide-binding</keyword>
<evidence type="ECO:0000256" key="3">
    <source>
        <dbReference type="ARBA" id="ARBA00023134"/>
    </source>
</evidence>
<name>A0A915C0I4_PARUN</name>
<evidence type="ECO:0000256" key="2">
    <source>
        <dbReference type="ARBA" id="ARBA00022741"/>
    </source>
</evidence>
<keyword evidence="5" id="KW-1185">Reference proteome</keyword>
<accession>A0A915C0I4</accession>